<reference evidence="3" key="1">
    <citation type="submission" date="2020-07" db="EMBL/GenBank/DDBJ databases">
        <title>Genome sequence and genetic diversity analysis of an under-domesticated orphan crop, white fonio (Digitaria exilis).</title>
        <authorList>
            <person name="Bennetzen J.L."/>
            <person name="Chen S."/>
            <person name="Ma X."/>
            <person name="Wang X."/>
            <person name="Yssel A.E.J."/>
            <person name="Chaluvadi S.R."/>
            <person name="Johnson M."/>
            <person name="Gangashetty P."/>
            <person name="Hamidou F."/>
            <person name="Sanogo M.D."/>
            <person name="Zwaenepoel A."/>
            <person name="Wallace J."/>
            <person name="Van De Peer Y."/>
            <person name="Van Deynze A."/>
        </authorList>
    </citation>
    <scope>NUCLEOTIDE SEQUENCE</scope>
    <source>
        <tissue evidence="3">Leaves</tissue>
    </source>
</reference>
<feature type="compositionally biased region" description="Basic residues" evidence="1">
    <location>
        <begin position="152"/>
        <end position="165"/>
    </location>
</feature>
<proteinExistence type="predicted"/>
<evidence type="ECO:0008006" key="5">
    <source>
        <dbReference type="Google" id="ProtNLM"/>
    </source>
</evidence>
<dbReference type="InterPro" id="IPR046959">
    <property type="entry name" value="PRK1-6/SRF4-like"/>
</dbReference>
<keyword evidence="2" id="KW-1133">Transmembrane helix</keyword>
<evidence type="ECO:0000313" key="4">
    <source>
        <dbReference type="Proteomes" id="UP000636709"/>
    </source>
</evidence>
<protein>
    <recommendedName>
        <fullName evidence="5">Protein kinase domain-containing protein</fullName>
    </recommendedName>
</protein>
<keyword evidence="2" id="KW-0472">Membrane</keyword>
<dbReference type="InterPro" id="IPR011009">
    <property type="entry name" value="Kinase-like_dom_sf"/>
</dbReference>
<feature type="compositionally biased region" description="Basic residues" evidence="1">
    <location>
        <begin position="53"/>
        <end position="66"/>
    </location>
</feature>
<feature type="transmembrane region" description="Helical" evidence="2">
    <location>
        <begin position="200"/>
        <end position="222"/>
    </location>
</feature>
<evidence type="ECO:0000256" key="2">
    <source>
        <dbReference type="SAM" id="Phobius"/>
    </source>
</evidence>
<gene>
    <name evidence="3" type="ORF">HU200_065723</name>
</gene>
<keyword evidence="4" id="KW-1185">Reference proteome</keyword>
<accession>A0A835DUC2</accession>
<name>A0A835DUC2_9POAL</name>
<feature type="region of interest" description="Disordered" evidence="1">
    <location>
        <begin position="35"/>
        <end position="66"/>
    </location>
</feature>
<dbReference type="PANTHER" id="PTHR48007:SF49">
    <property type="entry name" value="OS08G0521200 PROTEIN"/>
    <property type="match status" value="1"/>
</dbReference>
<feature type="compositionally biased region" description="Polar residues" evidence="1">
    <location>
        <begin position="231"/>
        <end position="242"/>
    </location>
</feature>
<dbReference type="OrthoDB" id="418615at2759"/>
<dbReference type="EMBL" id="JACEFO010002892">
    <property type="protein sequence ID" value="KAF8646505.1"/>
    <property type="molecule type" value="Genomic_DNA"/>
</dbReference>
<sequence length="404" mass="44024">MPCARSRLRHHPRAPRVATYELLNPLSVLPLSPPPFASTTRFPQNSLENRAPPPRHHGRRRQQHCRRGRITAVVKPPGAGGLAPRRFPNLPVMAAGAIAHPPLAGCLPTSTTTPRASRSLLTRHATDALLKLKQQESSAVRRLVPNARLLLHRRRHRRRHCRRHPTKQEGPRRRLSRRRRDVVHEARTSASDPIESATTASYGVLAAILGTAAIVAVALVALRIKRRDSTKNFGPTASTRPSSAAKVEPHPSPAANAVECSSSTATAGDPPSTTTAAAAVAGKQFGRSSKKSDVWCLGLLILEILAGRPATYEVPKAGSAEPASDLVAAVGSTPEAEWVDTVVDPDLRCEEDEDREEMVKLIRIGMACCESNVDSRWELKTAIDMMRSSRRRSAATRSSHSTRR</sequence>
<dbReference type="Proteomes" id="UP000636709">
    <property type="component" value="Unassembled WGS sequence"/>
</dbReference>
<keyword evidence="2" id="KW-0812">Transmembrane</keyword>
<organism evidence="3 4">
    <name type="scientific">Digitaria exilis</name>
    <dbReference type="NCBI Taxonomy" id="1010633"/>
    <lineage>
        <taxon>Eukaryota</taxon>
        <taxon>Viridiplantae</taxon>
        <taxon>Streptophyta</taxon>
        <taxon>Embryophyta</taxon>
        <taxon>Tracheophyta</taxon>
        <taxon>Spermatophyta</taxon>
        <taxon>Magnoliopsida</taxon>
        <taxon>Liliopsida</taxon>
        <taxon>Poales</taxon>
        <taxon>Poaceae</taxon>
        <taxon>PACMAD clade</taxon>
        <taxon>Panicoideae</taxon>
        <taxon>Panicodae</taxon>
        <taxon>Paniceae</taxon>
        <taxon>Anthephorinae</taxon>
        <taxon>Digitaria</taxon>
    </lineage>
</organism>
<evidence type="ECO:0000313" key="3">
    <source>
        <dbReference type="EMBL" id="KAF8646505.1"/>
    </source>
</evidence>
<comment type="caution">
    <text evidence="3">The sequence shown here is derived from an EMBL/GenBank/DDBJ whole genome shotgun (WGS) entry which is preliminary data.</text>
</comment>
<dbReference type="Gene3D" id="1.10.510.10">
    <property type="entry name" value="Transferase(Phosphotransferase) domain 1"/>
    <property type="match status" value="1"/>
</dbReference>
<feature type="compositionally biased region" description="Polar residues" evidence="1">
    <location>
        <begin position="37"/>
        <end position="48"/>
    </location>
</feature>
<evidence type="ECO:0000256" key="1">
    <source>
        <dbReference type="SAM" id="MobiDB-lite"/>
    </source>
</evidence>
<dbReference type="PANTHER" id="PTHR48007">
    <property type="entry name" value="LEUCINE-RICH REPEAT RECEPTOR-LIKE PROTEIN KINASE PXC1"/>
    <property type="match status" value="1"/>
</dbReference>
<feature type="region of interest" description="Disordered" evidence="1">
    <location>
        <begin position="152"/>
        <end position="192"/>
    </location>
</feature>
<dbReference type="AlphaFoldDB" id="A0A835DUC2"/>
<feature type="region of interest" description="Disordered" evidence="1">
    <location>
        <begin position="230"/>
        <end position="274"/>
    </location>
</feature>
<dbReference type="SUPFAM" id="SSF56112">
    <property type="entry name" value="Protein kinase-like (PK-like)"/>
    <property type="match status" value="1"/>
</dbReference>
<feature type="compositionally biased region" description="Low complexity" evidence="1">
    <location>
        <begin position="261"/>
        <end position="274"/>
    </location>
</feature>